<dbReference type="OrthoDB" id="10558939at2759"/>
<dbReference type="HOGENOM" id="CLU_2125248_0_0_1"/>
<organism evidence="1 2">
    <name type="scientific">Ostreococcus lucimarinus (strain CCE9901)</name>
    <dbReference type="NCBI Taxonomy" id="436017"/>
    <lineage>
        <taxon>Eukaryota</taxon>
        <taxon>Viridiplantae</taxon>
        <taxon>Chlorophyta</taxon>
        <taxon>Mamiellophyceae</taxon>
        <taxon>Mamiellales</taxon>
        <taxon>Bathycoccaceae</taxon>
        <taxon>Ostreococcus</taxon>
    </lineage>
</organism>
<dbReference type="Proteomes" id="UP000001568">
    <property type="component" value="Chromosome 4"/>
</dbReference>
<reference evidence="1 2" key="1">
    <citation type="journal article" date="2007" name="Proc. Natl. Acad. Sci. U.S.A.">
        <title>The tiny eukaryote Ostreococcus provides genomic insights into the paradox of plankton speciation.</title>
        <authorList>
            <person name="Palenik B."/>
            <person name="Grimwood J."/>
            <person name="Aerts A."/>
            <person name="Rouze P."/>
            <person name="Salamov A."/>
            <person name="Putnam N."/>
            <person name="Dupont C."/>
            <person name="Jorgensen R."/>
            <person name="Derelle E."/>
            <person name="Rombauts S."/>
            <person name="Zhou K."/>
            <person name="Otillar R."/>
            <person name="Merchant S.S."/>
            <person name="Podell S."/>
            <person name="Gaasterland T."/>
            <person name="Napoli C."/>
            <person name="Gendler K."/>
            <person name="Manuell A."/>
            <person name="Tai V."/>
            <person name="Vallon O."/>
            <person name="Piganeau G."/>
            <person name="Jancek S."/>
            <person name="Heijde M."/>
            <person name="Jabbari K."/>
            <person name="Bowler C."/>
            <person name="Lohr M."/>
            <person name="Robbens S."/>
            <person name="Werner G."/>
            <person name="Dubchak I."/>
            <person name="Pazour G.J."/>
            <person name="Ren Q."/>
            <person name="Paulsen I."/>
            <person name="Delwiche C."/>
            <person name="Schmutz J."/>
            <person name="Rokhsar D."/>
            <person name="Van de Peer Y."/>
            <person name="Moreau H."/>
            <person name="Grigoriev I.V."/>
        </authorList>
    </citation>
    <scope>NUCLEOTIDE SEQUENCE [LARGE SCALE GENOMIC DNA]</scope>
    <source>
        <strain evidence="1 2">CCE9901</strain>
    </source>
</reference>
<gene>
    <name evidence="1" type="ORF">OSTLU_31456</name>
</gene>
<protein>
    <submittedName>
        <fullName evidence="1">Uncharacterized protein</fullName>
    </submittedName>
</protein>
<name>A4RWU1_OSTLU</name>
<evidence type="ECO:0000313" key="2">
    <source>
        <dbReference type="Proteomes" id="UP000001568"/>
    </source>
</evidence>
<sequence length="114" mass="12332">MFTSSTFRNPEFMETCARDGVSASDAFATGAKFAFDESPVEEEDFARALADEQKRVTEKYLAKRNGISFHSAGPQQPVVAPPPADEARQAAINSQIAKARVEARIALQKAGKLA</sequence>
<dbReference type="RefSeq" id="XP_001417635.1">
    <property type="nucleotide sequence ID" value="XM_001417598.1"/>
</dbReference>
<proteinExistence type="predicted"/>
<dbReference type="EMBL" id="CP000584">
    <property type="protein sequence ID" value="ABO95928.1"/>
    <property type="molecule type" value="Genomic_DNA"/>
</dbReference>
<keyword evidence="2" id="KW-1185">Reference proteome</keyword>
<dbReference type="Gramene" id="ABO95928">
    <property type="protein sequence ID" value="ABO95928"/>
    <property type="gene ID" value="OSTLU_31456"/>
</dbReference>
<evidence type="ECO:0000313" key="1">
    <source>
        <dbReference type="EMBL" id="ABO95928.1"/>
    </source>
</evidence>
<dbReference type="GeneID" id="5001457"/>
<dbReference type="KEGG" id="olu:OSTLU_31456"/>
<dbReference type="AlphaFoldDB" id="A4RWU1"/>
<accession>A4RWU1</accession>